<dbReference type="GO" id="GO:0005351">
    <property type="term" value="F:carbohydrate:proton symporter activity"/>
    <property type="evidence" value="ECO:0000318"/>
    <property type="project" value="GO_Central"/>
</dbReference>
<dbReference type="Proteomes" id="UP000001312">
    <property type="component" value="Unassembled WGS sequence"/>
</dbReference>
<dbReference type="EMBL" id="CH476643">
    <property type="protein sequence ID" value="EDN98097.1"/>
    <property type="molecule type" value="Genomic_DNA"/>
</dbReference>
<keyword evidence="5 6" id="KW-0472">Membrane</keyword>
<dbReference type="PROSITE" id="PS00217">
    <property type="entry name" value="SUGAR_TRANSPORT_2"/>
    <property type="match status" value="1"/>
</dbReference>
<dbReference type="HOGENOM" id="CLU_001265_11_2_1"/>
<dbReference type="PANTHER" id="PTHR48022:SF57">
    <property type="entry name" value="MALTOSE TRANSPORTER, PUTATIVE (AFU_ORTHOLOGUE AFUA_4G00150)-RELATED"/>
    <property type="match status" value="1"/>
</dbReference>
<dbReference type="SUPFAM" id="SSF103473">
    <property type="entry name" value="MFS general substrate transporter"/>
    <property type="match status" value="1"/>
</dbReference>
<dbReference type="PROSITE" id="PS50850">
    <property type="entry name" value="MFS"/>
    <property type="match status" value="1"/>
</dbReference>
<dbReference type="OMA" id="TIMISYI"/>
<dbReference type="InterPro" id="IPR005828">
    <property type="entry name" value="MFS_sugar_transport-like"/>
</dbReference>
<comment type="subcellular location">
    <subcellularLocation>
        <location evidence="1">Membrane</location>
        <topology evidence="1">Multi-pass membrane protein</topology>
    </subcellularLocation>
</comment>
<dbReference type="InParanoid" id="A7F5S6"/>
<dbReference type="RefSeq" id="XP_001585862.1">
    <property type="nucleotide sequence ID" value="XM_001585812.1"/>
</dbReference>
<dbReference type="Gene3D" id="1.20.1250.20">
    <property type="entry name" value="MFS general substrate transporter like domains"/>
    <property type="match status" value="1"/>
</dbReference>
<evidence type="ECO:0000256" key="5">
    <source>
        <dbReference type="ARBA" id="ARBA00023136"/>
    </source>
</evidence>
<dbReference type="KEGG" id="ssl:SS1G_12954"/>
<comment type="similarity">
    <text evidence="2">Belongs to the major facilitator superfamily. Sugar transporter (TC 2.A.1.1) family.</text>
</comment>
<dbReference type="GeneID" id="5481991"/>
<dbReference type="InterPro" id="IPR020846">
    <property type="entry name" value="MFS_dom"/>
</dbReference>
<evidence type="ECO:0000313" key="8">
    <source>
        <dbReference type="EMBL" id="EDN98097.1"/>
    </source>
</evidence>
<proteinExistence type="inferred from homology"/>
<keyword evidence="3 6" id="KW-0812">Transmembrane</keyword>
<dbReference type="GO" id="GO:0008643">
    <property type="term" value="P:carbohydrate transport"/>
    <property type="evidence" value="ECO:0000318"/>
    <property type="project" value="GO_Central"/>
</dbReference>
<feature type="transmembrane region" description="Helical" evidence="6">
    <location>
        <begin position="137"/>
        <end position="158"/>
    </location>
</feature>
<evidence type="ECO:0000256" key="1">
    <source>
        <dbReference type="ARBA" id="ARBA00004141"/>
    </source>
</evidence>
<dbReference type="PANTHER" id="PTHR48022">
    <property type="entry name" value="PLASTIDIC GLUCOSE TRANSPORTER 4"/>
    <property type="match status" value="1"/>
</dbReference>
<name>A7F5S6_SCLS1</name>
<accession>A7F5S6</accession>
<gene>
    <name evidence="8" type="ORF">SS1G_12954</name>
</gene>
<evidence type="ECO:0000256" key="3">
    <source>
        <dbReference type="ARBA" id="ARBA00022692"/>
    </source>
</evidence>
<sequence length="261" mass="29018">MVSTGTNMRDEKVDLDDLKDHEIGHTEEVPNKELISNAMDVENREHEMGMWEAAKMHPTACFWAFLFCFTIVMESFDMFLNGNFVALTAFQKRYGVLDSDGTRSIETKWQSALFQAGQCGAFVGVFLAGPVTNRLGYRWTTILALVLMNATIFISFFADSLAVLTIGQAFEGVPWGFFIANAPAYASEVVPLSLRGACTATLQMSWSIGSIIVAGATYAYNKKDNEWAWRAPLALQWMFPLTFLDSYLGPNRFSLPNPLGG</sequence>
<reference evidence="9" key="1">
    <citation type="journal article" date="2011" name="PLoS Genet.">
        <title>Genomic analysis of the necrotrophic fungal pathogens Sclerotinia sclerotiorum and Botrytis cinerea.</title>
        <authorList>
            <person name="Amselem J."/>
            <person name="Cuomo C.A."/>
            <person name="van Kan J.A."/>
            <person name="Viaud M."/>
            <person name="Benito E.P."/>
            <person name="Couloux A."/>
            <person name="Coutinho P.M."/>
            <person name="de Vries R.P."/>
            <person name="Dyer P.S."/>
            <person name="Fillinger S."/>
            <person name="Fournier E."/>
            <person name="Gout L."/>
            <person name="Hahn M."/>
            <person name="Kohn L."/>
            <person name="Lapalu N."/>
            <person name="Plummer K.M."/>
            <person name="Pradier J.M."/>
            <person name="Quevillon E."/>
            <person name="Sharon A."/>
            <person name="Simon A."/>
            <person name="ten Have A."/>
            <person name="Tudzynski B."/>
            <person name="Tudzynski P."/>
            <person name="Wincker P."/>
            <person name="Andrew M."/>
            <person name="Anthouard V."/>
            <person name="Beever R.E."/>
            <person name="Beffa R."/>
            <person name="Benoit I."/>
            <person name="Bouzid O."/>
            <person name="Brault B."/>
            <person name="Chen Z."/>
            <person name="Choquer M."/>
            <person name="Collemare J."/>
            <person name="Cotton P."/>
            <person name="Danchin E.G."/>
            <person name="Da Silva C."/>
            <person name="Gautier A."/>
            <person name="Giraud C."/>
            <person name="Giraud T."/>
            <person name="Gonzalez C."/>
            <person name="Grossetete S."/>
            <person name="Guldener U."/>
            <person name="Henrissat B."/>
            <person name="Howlett B.J."/>
            <person name="Kodira C."/>
            <person name="Kretschmer M."/>
            <person name="Lappartient A."/>
            <person name="Leroch M."/>
            <person name="Levis C."/>
            <person name="Mauceli E."/>
            <person name="Neuveglise C."/>
            <person name="Oeser B."/>
            <person name="Pearson M."/>
            <person name="Poulain J."/>
            <person name="Poussereau N."/>
            <person name="Quesneville H."/>
            <person name="Rascle C."/>
            <person name="Schumacher J."/>
            <person name="Segurens B."/>
            <person name="Sexton A."/>
            <person name="Silva E."/>
            <person name="Sirven C."/>
            <person name="Soanes D.M."/>
            <person name="Talbot N.J."/>
            <person name="Templeton M."/>
            <person name="Yandava C."/>
            <person name="Yarden O."/>
            <person name="Zeng Q."/>
            <person name="Rollins J.A."/>
            <person name="Lebrun M.H."/>
            <person name="Dickman M."/>
        </authorList>
    </citation>
    <scope>NUCLEOTIDE SEQUENCE [LARGE SCALE GENOMIC DNA]</scope>
    <source>
        <strain evidence="9">ATCC 18683 / 1980 / Ss-1</strain>
    </source>
</reference>
<dbReference type="InterPro" id="IPR005829">
    <property type="entry name" value="Sugar_transporter_CS"/>
</dbReference>
<organism evidence="8 9">
    <name type="scientific">Sclerotinia sclerotiorum (strain ATCC 18683 / 1980 / Ss-1)</name>
    <name type="common">White mold</name>
    <name type="synonym">Whetzelinia sclerotiorum</name>
    <dbReference type="NCBI Taxonomy" id="665079"/>
    <lineage>
        <taxon>Eukaryota</taxon>
        <taxon>Fungi</taxon>
        <taxon>Dikarya</taxon>
        <taxon>Ascomycota</taxon>
        <taxon>Pezizomycotina</taxon>
        <taxon>Leotiomycetes</taxon>
        <taxon>Helotiales</taxon>
        <taxon>Sclerotiniaceae</taxon>
        <taxon>Sclerotinia</taxon>
    </lineage>
</organism>
<evidence type="ECO:0000259" key="7">
    <source>
        <dbReference type="PROSITE" id="PS50850"/>
    </source>
</evidence>
<evidence type="ECO:0000256" key="4">
    <source>
        <dbReference type="ARBA" id="ARBA00022989"/>
    </source>
</evidence>
<protein>
    <recommendedName>
        <fullName evidence="7">Major facilitator superfamily (MFS) profile domain-containing protein</fullName>
    </recommendedName>
</protein>
<feature type="transmembrane region" description="Helical" evidence="6">
    <location>
        <begin position="111"/>
        <end position="131"/>
    </location>
</feature>
<dbReference type="InterPro" id="IPR036259">
    <property type="entry name" value="MFS_trans_sf"/>
</dbReference>
<feature type="domain" description="Major facilitator superfamily (MFS) profile" evidence="7">
    <location>
        <begin position="63"/>
        <end position="261"/>
    </location>
</feature>
<dbReference type="AlphaFoldDB" id="A7F5S6"/>
<evidence type="ECO:0000256" key="6">
    <source>
        <dbReference type="SAM" id="Phobius"/>
    </source>
</evidence>
<dbReference type="InterPro" id="IPR050360">
    <property type="entry name" value="MFS_Sugar_Transporters"/>
</dbReference>
<keyword evidence="4 6" id="KW-1133">Transmembrane helix</keyword>
<keyword evidence="9" id="KW-1185">Reference proteome</keyword>
<evidence type="ECO:0000256" key="2">
    <source>
        <dbReference type="ARBA" id="ARBA00010992"/>
    </source>
</evidence>
<dbReference type="Pfam" id="PF00083">
    <property type="entry name" value="Sugar_tr"/>
    <property type="match status" value="1"/>
</dbReference>
<dbReference type="GO" id="GO:0016020">
    <property type="term" value="C:membrane"/>
    <property type="evidence" value="ECO:0000318"/>
    <property type="project" value="GO_Central"/>
</dbReference>
<dbReference type="FunFam" id="1.20.1250.20:FF:001520">
    <property type="entry name" value="Os07g0131200 protein"/>
    <property type="match status" value="1"/>
</dbReference>
<dbReference type="eggNOG" id="KOG0254">
    <property type="taxonomic scope" value="Eukaryota"/>
</dbReference>
<feature type="transmembrane region" description="Helical" evidence="6">
    <location>
        <begin position="62"/>
        <end position="90"/>
    </location>
</feature>
<evidence type="ECO:0000313" key="9">
    <source>
        <dbReference type="Proteomes" id="UP000001312"/>
    </source>
</evidence>